<gene>
    <name evidence="1" type="ORF">L1987_50805</name>
</gene>
<organism evidence="1 2">
    <name type="scientific">Smallanthus sonchifolius</name>
    <dbReference type="NCBI Taxonomy" id="185202"/>
    <lineage>
        <taxon>Eukaryota</taxon>
        <taxon>Viridiplantae</taxon>
        <taxon>Streptophyta</taxon>
        <taxon>Embryophyta</taxon>
        <taxon>Tracheophyta</taxon>
        <taxon>Spermatophyta</taxon>
        <taxon>Magnoliopsida</taxon>
        <taxon>eudicotyledons</taxon>
        <taxon>Gunneridae</taxon>
        <taxon>Pentapetalae</taxon>
        <taxon>asterids</taxon>
        <taxon>campanulids</taxon>
        <taxon>Asterales</taxon>
        <taxon>Asteraceae</taxon>
        <taxon>Asteroideae</taxon>
        <taxon>Heliantheae alliance</taxon>
        <taxon>Millerieae</taxon>
        <taxon>Smallanthus</taxon>
    </lineage>
</organism>
<sequence length="639" mass="71879">MFPFSLRERAKAWLNSLPTGSITTWDDLAQKFLLKYFPPAKTAKLRNDITTFTQDDGESLYEVWERFKDMPRKCPHHGLEVWLQVSSFYNGLHNQARKTLDATAGGIFGNKRPHEAYNLTEEIAMNSYQWYNPQTSKGIRKGVHAIDAVTSLSAQVDALTTRLNRISKGKATPKTMEEVKSITADVKQVDFVGTNRPQNNPYSNTYKPGWRNHPNFSWKDNNQGQFGPTKMGNGISLEDTLTKLISTTESQALLADSRHKQYEERFSLHEAEFKTQKATLQSIETQLGQIAKLLSERQPGCLPSNTETNPKANVSAITLRNKKVYPESPMSGEEVQSSMREIFTGLPLRPQPASSSTQKAQPSVIQPLTADLPPKVPPKRTFNSHIPYLGRLVKQKTDEEYDKFIELLSQIDTRETRKIKRTNYYVALIKRNLPKKLSDPGKLSLPCFIGPLPVTYTHANLGASLNVTPSTMFQKLDIGQPRPVNATIEFTDGSDKTPIGVIENLSVKVGKFVFPADFMVLETGQDFSIPLILGRPFLATVRPVIDMNEGILTLCIGKQSVTYNIGGYECMSSDPLEISHFIDSNLDYQLQKAKDLKKGKAPDLTKPKTLDPTAIDLTKDLDNTNWIDEYFDKLQKLNE</sequence>
<comment type="caution">
    <text evidence="1">The sequence shown here is derived from an EMBL/GenBank/DDBJ whole genome shotgun (WGS) entry which is preliminary data.</text>
</comment>
<evidence type="ECO:0000313" key="1">
    <source>
        <dbReference type="EMBL" id="KAI3760410.1"/>
    </source>
</evidence>
<protein>
    <submittedName>
        <fullName evidence="1">Uncharacterized protein</fullName>
    </submittedName>
</protein>
<reference evidence="1 2" key="2">
    <citation type="journal article" date="2022" name="Mol. Ecol. Resour.">
        <title>The genomes of chicory, endive, great burdock and yacon provide insights into Asteraceae paleo-polyploidization history and plant inulin production.</title>
        <authorList>
            <person name="Fan W."/>
            <person name="Wang S."/>
            <person name="Wang H."/>
            <person name="Wang A."/>
            <person name="Jiang F."/>
            <person name="Liu H."/>
            <person name="Zhao H."/>
            <person name="Xu D."/>
            <person name="Zhang Y."/>
        </authorList>
    </citation>
    <scope>NUCLEOTIDE SEQUENCE [LARGE SCALE GENOMIC DNA]</scope>
    <source>
        <strain evidence="2">cv. Yunnan</strain>
        <tissue evidence="1">Leaves</tissue>
    </source>
</reference>
<accession>A0ACB9ENL5</accession>
<evidence type="ECO:0000313" key="2">
    <source>
        <dbReference type="Proteomes" id="UP001056120"/>
    </source>
</evidence>
<reference evidence="2" key="1">
    <citation type="journal article" date="2022" name="Mol. Ecol. Resour.">
        <title>The genomes of chicory, endive, great burdock and yacon provide insights into Asteraceae palaeo-polyploidization history and plant inulin production.</title>
        <authorList>
            <person name="Fan W."/>
            <person name="Wang S."/>
            <person name="Wang H."/>
            <person name="Wang A."/>
            <person name="Jiang F."/>
            <person name="Liu H."/>
            <person name="Zhao H."/>
            <person name="Xu D."/>
            <person name="Zhang Y."/>
        </authorList>
    </citation>
    <scope>NUCLEOTIDE SEQUENCE [LARGE SCALE GENOMIC DNA]</scope>
    <source>
        <strain evidence="2">cv. Yunnan</strain>
    </source>
</reference>
<proteinExistence type="predicted"/>
<keyword evidence="2" id="KW-1185">Reference proteome</keyword>
<dbReference type="EMBL" id="CM042034">
    <property type="protein sequence ID" value="KAI3760410.1"/>
    <property type="molecule type" value="Genomic_DNA"/>
</dbReference>
<dbReference type="Proteomes" id="UP001056120">
    <property type="component" value="Linkage Group LG17"/>
</dbReference>
<name>A0ACB9ENL5_9ASTR</name>